<dbReference type="PaxDb" id="273116-14324845"/>
<comment type="similarity">
    <text evidence="1">Belongs to the Mg-chelatase subunits D/I family.</text>
</comment>
<feature type="compositionally biased region" description="Basic and acidic residues" evidence="4">
    <location>
        <begin position="357"/>
        <end position="369"/>
    </location>
</feature>
<evidence type="ECO:0000256" key="1">
    <source>
        <dbReference type="ARBA" id="ARBA00005799"/>
    </source>
</evidence>
<evidence type="ECO:0000313" key="7">
    <source>
        <dbReference type="EMBL" id="BAB59771.1"/>
    </source>
</evidence>
<dbReference type="GeneID" id="1441736"/>
<evidence type="ECO:0000259" key="5">
    <source>
        <dbReference type="SMART" id="SM00327"/>
    </source>
</evidence>
<dbReference type="PhylomeDB" id="Q97B30"/>
<proteinExistence type="inferred from homology"/>
<dbReference type="SUPFAM" id="SSF52540">
    <property type="entry name" value="P-loop containing nucleoside triphosphate hydrolases"/>
    <property type="match status" value="1"/>
</dbReference>
<dbReference type="KEGG" id="tvo:TVG0623447"/>
<keyword evidence="3" id="KW-0067">ATP-binding</keyword>
<accession>Q97B30</accession>
<reference evidence="7 8" key="1">
    <citation type="journal article" date="1999" name="Proc. Jpn. Acad.">
        <title>Determination of the complete genomic DNA sequence of Thermoplasma volvanium GSS1.</title>
        <authorList>
            <person name="Kawashima T."/>
            <person name="Yamamoto Y."/>
            <person name="Aramaki H."/>
            <person name="Nunoshiba T."/>
            <person name="Kawamoto T."/>
            <person name="Watanabe K."/>
            <person name="Yamazaki M."/>
            <person name="Kanehori K."/>
            <person name="Amano N."/>
            <person name="Ohya Y."/>
            <person name="Makino K."/>
            <person name="Suzuki M."/>
        </authorList>
    </citation>
    <scope>NUCLEOTIDE SEQUENCE [LARGE SCALE GENOMIC DNA]</scope>
    <source>
        <strain evidence="8">ATCC 51530 / DSM 4299 / JCM 9571 / NBRC 15438 / GSS1</strain>
    </source>
</reference>
<gene>
    <name evidence="7" type="ORF">TVG0623447</name>
</gene>
<dbReference type="InterPro" id="IPR041628">
    <property type="entry name" value="ChlI/MoxR_AAA_lid"/>
</dbReference>
<feature type="region of interest" description="Disordered" evidence="4">
    <location>
        <begin position="338"/>
        <end position="369"/>
    </location>
</feature>
<dbReference type="SMART" id="SM00382">
    <property type="entry name" value="AAA"/>
    <property type="match status" value="1"/>
</dbReference>
<dbReference type="PANTHER" id="PTHR32039:SF9">
    <property type="entry name" value="MAGNESIUM-CHELATASE SUBUNIT CHLI-2, CHLOROPLASTIC"/>
    <property type="match status" value="1"/>
</dbReference>
<evidence type="ECO:0000313" key="8">
    <source>
        <dbReference type="Proteomes" id="UP000001017"/>
    </source>
</evidence>
<dbReference type="InterPro" id="IPR003593">
    <property type="entry name" value="AAA+_ATPase"/>
</dbReference>
<dbReference type="CDD" id="cd00009">
    <property type="entry name" value="AAA"/>
    <property type="match status" value="1"/>
</dbReference>
<dbReference type="Pfam" id="PF01078">
    <property type="entry name" value="Mg_chelatase"/>
    <property type="match status" value="1"/>
</dbReference>
<dbReference type="SUPFAM" id="SSF53300">
    <property type="entry name" value="vWA-like"/>
    <property type="match status" value="1"/>
</dbReference>
<sequence length="614" mass="68411">MDRLLFPFSAVVGEDDLKEALLINAVNPRIGGVLIRGPKGVAKSTIARSLIDILPEIDVVKDCPFKCDPDDYESMCDECRIKYEKGQIVRDRRKMPFVDLPVSATIDRVIGSIDISKAVNEGIKALQPGLLADANRGIIYIDEVNLLDDSVIDAILDAAASGINVVEREGVSIVHPAKFILIGTMNPEEGDLRPQLRDRFGLSVDAVQPDSPDELITISDRVEEYDANPRAFAEKYRRDQEKLRASVIEARRILPEVTISNDLKRYIANVVIKLNAGNRAMITAIKASKAIAALAGRKKVNIEDVERALYLTLKHRVQDKSMIKGTIEKESRFLKTASYEAGSESGKENSPSPNGNNRDKPQPSENEVLERRVSASFNESGSTSGRAGVADIIRNLDYNRTGTVFNAYETLVKMALNHDNRIKPEDVVMTKATSRSSLPVILALDASRSMETMKRIAIARGIARDFLKSAYRMRVKMSYLTFSGSDTAVRVEMTRDIGRIEEEIMHTVAKGKTPLPSALKKMYEISSRYRKRTVSILITDGRANVPINRSVEEDLRYWSKKLGLKSDLFLISSTMGSEQFIPTYNNDICSYSRGRLIELNSNGDLSIHSGYRKF</sequence>
<evidence type="ECO:0000256" key="2">
    <source>
        <dbReference type="ARBA" id="ARBA00022741"/>
    </source>
</evidence>
<dbReference type="Proteomes" id="UP000001017">
    <property type="component" value="Chromosome"/>
</dbReference>
<dbReference type="Pfam" id="PF13519">
    <property type="entry name" value="VWA_2"/>
    <property type="match status" value="1"/>
</dbReference>
<dbReference type="OrthoDB" id="25914at2157"/>
<dbReference type="eggNOG" id="arCOG00438">
    <property type="taxonomic scope" value="Archaea"/>
</dbReference>
<dbReference type="PANTHER" id="PTHR32039">
    <property type="entry name" value="MAGNESIUM-CHELATASE SUBUNIT CHLI"/>
    <property type="match status" value="1"/>
</dbReference>
<dbReference type="InterPro" id="IPR036465">
    <property type="entry name" value="vWFA_dom_sf"/>
</dbReference>
<dbReference type="InterPro" id="IPR002035">
    <property type="entry name" value="VWF_A"/>
</dbReference>
<keyword evidence="8" id="KW-1185">Reference proteome</keyword>
<dbReference type="HOGENOM" id="CLU_016684_6_2_2"/>
<keyword evidence="2" id="KW-0547">Nucleotide-binding</keyword>
<protein>
    <submittedName>
        <fullName evidence="7">Protoporphyrin IX magnesium chelatase</fullName>
    </submittedName>
</protein>
<organism evidence="7 8">
    <name type="scientific">Thermoplasma volcanium (strain ATCC 51530 / DSM 4299 / JCM 9571 / NBRC 15438 / GSS1)</name>
    <dbReference type="NCBI Taxonomy" id="273116"/>
    <lineage>
        <taxon>Archaea</taxon>
        <taxon>Methanobacteriati</taxon>
        <taxon>Thermoplasmatota</taxon>
        <taxon>Thermoplasmata</taxon>
        <taxon>Thermoplasmatales</taxon>
        <taxon>Thermoplasmataceae</taxon>
        <taxon>Thermoplasma</taxon>
    </lineage>
</organism>
<dbReference type="Gene3D" id="3.40.50.300">
    <property type="entry name" value="P-loop containing nucleotide triphosphate hydrolases"/>
    <property type="match status" value="1"/>
</dbReference>
<dbReference type="InterPro" id="IPR000523">
    <property type="entry name" value="Mg_chelatse_chII-like_cat_dom"/>
</dbReference>
<dbReference type="EMBL" id="BA000011">
    <property type="protein sequence ID" value="BAB59771.1"/>
    <property type="molecule type" value="Genomic_DNA"/>
</dbReference>
<dbReference type="GO" id="GO:0005524">
    <property type="term" value="F:ATP binding"/>
    <property type="evidence" value="ECO:0007669"/>
    <property type="project" value="UniProtKB-KW"/>
</dbReference>
<dbReference type="SMART" id="SM00327">
    <property type="entry name" value="VWA"/>
    <property type="match status" value="1"/>
</dbReference>
<evidence type="ECO:0000256" key="4">
    <source>
        <dbReference type="SAM" id="MobiDB-lite"/>
    </source>
</evidence>
<dbReference type="InterPro" id="IPR027417">
    <property type="entry name" value="P-loop_NTPase"/>
</dbReference>
<dbReference type="AlphaFoldDB" id="Q97B30"/>
<dbReference type="Gene3D" id="3.40.50.410">
    <property type="entry name" value="von Willebrand factor, type A domain"/>
    <property type="match status" value="1"/>
</dbReference>
<feature type="domain" description="AAA+ ATPase" evidence="6">
    <location>
        <begin position="29"/>
        <end position="210"/>
    </location>
</feature>
<dbReference type="STRING" id="273116.gene:9381417"/>
<dbReference type="Pfam" id="PF17863">
    <property type="entry name" value="AAA_lid_2"/>
    <property type="match status" value="1"/>
</dbReference>
<dbReference type="Gene3D" id="1.10.8.80">
    <property type="entry name" value="Magnesium chelatase subunit I, C-Terminal domain"/>
    <property type="match status" value="1"/>
</dbReference>
<evidence type="ECO:0000259" key="6">
    <source>
        <dbReference type="SMART" id="SM00382"/>
    </source>
</evidence>
<reference evidence="7 8" key="2">
    <citation type="journal article" date="2000" name="Proc. Natl. Acad. Sci. U.S.A.">
        <title>Archaeal adaptation to higher temperatures revealed by genomic sequence of Thermoplasma volcanium.</title>
        <authorList>
            <person name="Kawashima T."/>
            <person name="Amano N."/>
            <person name="Koike H."/>
            <person name="Makino S."/>
            <person name="Higuchi S."/>
            <person name="Kawashima-Ohya Y."/>
            <person name="Watanabe K."/>
            <person name="Yamazaki M."/>
            <person name="Kanehori K."/>
            <person name="Kawamoto T."/>
            <person name="Nunoshiba T."/>
            <person name="Yamamoto Y."/>
            <person name="Aramaki H."/>
            <person name="Makino K."/>
            <person name="Suzuki M."/>
        </authorList>
    </citation>
    <scope>NUCLEOTIDE SEQUENCE [LARGE SCALE GENOMIC DNA]</scope>
    <source>
        <strain evidence="8">ATCC 51530 / DSM 4299 / JCM 9571 / NBRC 15438 / GSS1</strain>
    </source>
</reference>
<feature type="domain" description="VWFA" evidence="5">
    <location>
        <begin position="437"/>
        <end position="611"/>
    </location>
</feature>
<dbReference type="InterPro" id="IPR045006">
    <property type="entry name" value="CHLI-like"/>
</dbReference>
<dbReference type="RefSeq" id="WP_010916888.1">
    <property type="nucleotide sequence ID" value="NC_002689.2"/>
</dbReference>
<evidence type="ECO:0000256" key="3">
    <source>
        <dbReference type="ARBA" id="ARBA00022840"/>
    </source>
</evidence>
<name>Q97B30_THEVO</name>